<sequence>TADLLGTVLNGNVQAAKILAEEVHKDISMDENATSHLSNDFISSYSEVGIWIDPIDATNEYIQGSYEGAVTSSTEMDEETIWSSGLHCVTVLIGAFNLKTG</sequence>
<evidence type="ECO:0000313" key="4">
    <source>
        <dbReference type="Proteomes" id="UP000708208"/>
    </source>
</evidence>
<feature type="binding site" evidence="2">
    <location>
        <position position="53"/>
    </location>
    <ligand>
        <name>Mg(2+)</name>
        <dbReference type="ChEBI" id="CHEBI:18420"/>
        <label>1</label>
        <note>catalytic</note>
    </ligand>
</feature>
<feature type="non-terminal residue" evidence="3">
    <location>
        <position position="101"/>
    </location>
</feature>
<dbReference type="Pfam" id="PF00459">
    <property type="entry name" value="Inositol_P"/>
    <property type="match status" value="1"/>
</dbReference>
<evidence type="ECO:0000256" key="1">
    <source>
        <dbReference type="ARBA" id="ARBA00009759"/>
    </source>
</evidence>
<comment type="caution">
    <text evidence="3">The sequence shown here is derived from an EMBL/GenBank/DDBJ whole genome shotgun (WGS) entry which is preliminary data.</text>
</comment>
<dbReference type="Proteomes" id="UP000708208">
    <property type="component" value="Unassembled WGS sequence"/>
</dbReference>
<proteinExistence type="inferred from homology"/>
<dbReference type="OrthoDB" id="9977309at2759"/>
<feature type="binding site" evidence="2">
    <location>
        <position position="56"/>
    </location>
    <ligand>
        <name>Mg(2+)</name>
        <dbReference type="ChEBI" id="CHEBI:18420"/>
        <label>1</label>
        <note>catalytic</note>
    </ligand>
</feature>
<dbReference type="GO" id="GO:0046872">
    <property type="term" value="F:metal ion binding"/>
    <property type="evidence" value="ECO:0007669"/>
    <property type="project" value="UniProtKB-KW"/>
</dbReference>
<keyword evidence="4" id="KW-1185">Reference proteome</keyword>
<dbReference type="InterPro" id="IPR000760">
    <property type="entry name" value="Inositol_monophosphatase-like"/>
</dbReference>
<evidence type="ECO:0000256" key="2">
    <source>
        <dbReference type="PIRSR" id="PIRSR600760-2"/>
    </source>
</evidence>
<organism evidence="3 4">
    <name type="scientific">Allacma fusca</name>
    <dbReference type="NCBI Taxonomy" id="39272"/>
    <lineage>
        <taxon>Eukaryota</taxon>
        <taxon>Metazoa</taxon>
        <taxon>Ecdysozoa</taxon>
        <taxon>Arthropoda</taxon>
        <taxon>Hexapoda</taxon>
        <taxon>Collembola</taxon>
        <taxon>Symphypleona</taxon>
        <taxon>Sminthuridae</taxon>
        <taxon>Allacma</taxon>
    </lineage>
</organism>
<feature type="non-terminal residue" evidence="3">
    <location>
        <position position="1"/>
    </location>
</feature>
<protein>
    <recommendedName>
        <fullName evidence="5">Inositol monophosphatase</fullName>
    </recommendedName>
</protein>
<keyword evidence="2" id="KW-0479">Metal-binding</keyword>
<comment type="cofactor">
    <cofactor evidence="2">
        <name>Mg(2+)</name>
        <dbReference type="ChEBI" id="CHEBI:18420"/>
    </cofactor>
</comment>
<feature type="binding site" evidence="2">
    <location>
        <position position="21"/>
    </location>
    <ligand>
        <name>Mg(2+)</name>
        <dbReference type="ChEBI" id="CHEBI:18420"/>
        <label>1</label>
        <note>catalytic</note>
    </ligand>
</feature>
<evidence type="ECO:0000313" key="3">
    <source>
        <dbReference type="EMBL" id="CAG7828706.1"/>
    </source>
</evidence>
<gene>
    <name evidence="3" type="ORF">AFUS01_LOCUS38615</name>
</gene>
<dbReference type="EMBL" id="CAJVCH010548462">
    <property type="protein sequence ID" value="CAG7828706.1"/>
    <property type="molecule type" value="Genomic_DNA"/>
</dbReference>
<accession>A0A8J2Q0E3</accession>
<comment type="similarity">
    <text evidence="1">Belongs to the inositol monophosphatase superfamily.</text>
</comment>
<keyword evidence="2" id="KW-0460">Magnesium</keyword>
<feature type="binding site" evidence="2">
    <location>
        <position position="55"/>
    </location>
    <ligand>
        <name>Mg(2+)</name>
        <dbReference type="ChEBI" id="CHEBI:18420"/>
        <label>1</label>
        <note>catalytic</note>
    </ligand>
</feature>
<evidence type="ECO:0008006" key="5">
    <source>
        <dbReference type="Google" id="ProtNLM"/>
    </source>
</evidence>
<reference evidence="3" key="1">
    <citation type="submission" date="2021-06" db="EMBL/GenBank/DDBJ databases">
        <authorList>
            <person name="Hodson N. C."/>
            <person name="Mongue J. A."/>
            <person name="Jaron S. K."/>
        </authorList>
    </citation>
    <scope>NUCLEOTIDE SEQUENCE</scope>
</reference>
<dbReference type="AlphaFoldDB" id="A0A8J2Q0E3"/>
<name>A0A8J2Q0E3_9HEXA</name>